<feature type="transmembrane region" description="Helical" evidence="8">
    <location>
        <begin position="125"/>
        <end position="145"/>
    </location>
</feature>
<proteinExistence type="predicted"/>
<evidence type="ECO:0000256" key="5">
    <source>
        <dbReference type="ARBA" id="ARBA00023136"/>
    </source>
</evidence>
<feature type="transmembrane region" description="Helical" evidence="8">
    <location>
        <begin position="172"/>
        <end position="194"/>
    </location>
</feature>
<comment type="caution">
    <text evidence="10">The sequence shown here is derived from an EMBL/GenBank/DDBJ whole genome shotgun (WGS) entry which is preliminary data.</text>
</comment>
<evidence type="ECO:0000256" key="7">
    <source>
        <dbReference type="ARBA" id="ARBA00023224"/>
    </source>
</evidence>
<feature type="transmembrane region" description="Helical" evidence="8">
    <location>
        <begin position="12"/>
        <end position="33"/>
    </location>
</feature>
<dbReference type="PRINTS" id="PR00237">
    <property type="entry name" value="GPCRRHODOPSN"/>
</dbReference>
<feature type="transmembrane region" description="Helical" evidence="8">
    <location>
        <begin position="231"/>
        <end position="258"/>
    </location>
</feature>
<dbReference type="CDD" id="cd14969">
    <property type="entry name" value="7tmA_Opsins_type2_animals"/>
    <property type="match status" value="1"/>
</dbReference>
<dbReference type="InterPro" id="IPR050125">
    <property type="entry name" value="GPCR_opsins"/>
</dbReference>
<sequence length="324" mass="36064">MEATQRWNTVFIVIEFVVCLLGFLFNGLVILTICKNISRLSPSSYLILSIAVSDFLSCSIAFPFSIAAYFQGGWPYASTGCKAHAFMVFLFALVSITHLAIISAGKYLTISHSLTRQFYFGKNQILLAILAAWIYSFGFSLAPLVGWSRYGLEGTNATCSIVWDSTLPGDKAYFGVIFVACYFLPMGVITFCYYKIHMISKNIVGNARAQMGGHIAMTMTQALAKRHRKSALYFLIVIVAYMLSWTPYAIVSLLVVVVGKRVNAVATSACSVFAKTSFMMNPILYAIFFQKFRRQMVIVNPITIRQNQEVRPVNAPSHSQPFAL</sequence>
<feature type="transmembrane region" description="Helical" evidence="8">
    <location>
        <begin position="83"/>
        <end position="104"/>
    </location>
</feature>
<dbReference type="InterPro" id="IPR000276">
    <property type="entry name" value="GPCR_Rhodpsn"/>
</dbReference>
<keyword evidence="5 8" id="KW-0472">Membrane</keyword>
<dbReference type="Pfam" id="PF00001">
    <property type="entry name" value="7tm_1"/>
    <property type="match status" value="1"/>
</dbReference>
<organism evidence="10 11">
    <name type="scientific">Porites evermanni</name>
    <dbReference type="NCBI Taxonomy" id="104178"/>
    <lineage>
        <taxon>Eukaryota</taxon>
        <taxon>Metazoa</taxon>
        <taxon>Cnidaria</taxon>
        <taxon>Anthozoa</taxon>
        <taxon>Hexacorallia</taxon>
        <taxon>Scleractinia</taxon>
        <taxon>Fungiina</taxon>
        <taxon>Poritidae</taxon>
        <taxon>Porites</taxon>
    </lineage>
</organism>
<evidence type="ECO:0000313" key="11">
    <source>
        <dbReference type="Proteomes" id="UP001159427"/>
    </source>
</evidence>
<evidence type="ECO:0000256" key="4">
    <source>
        <dbReference type="ARBA" id="ARBA00023040"/>
    </source>
</evidence>
<evidence type="ECO:0000259" key="9">
    <source>
        <dbReference type="PROSITE" id="PS50262"/>
    </source>
</evidence>
<protein>
    <recommendedName>
        <fullName evidence="9">G-protein coupled receptors family 1 profile domain-containing protein</fullName>
    </recommendedName>
</protein>
<dbReference type="PANTHER" id="PTHR24240">
    <property type="entry name" value="OPSIN"/>
    <property type="match status" value="1"/>
</dbReference>
<evidence type="ECO:0000256" key="3">
    <source>
        <dbReference type="ARBA" id="ARBA00022989"/>
    </source>
</evidence>
<keyword evidence="11" id="KW-1185">Reference proteome</keyword>
<evidence type="ECO:0000256" key="1">
    <source>
        <dbReference type="ARBA" id="ARBA00004141"/>
    </source>
</evidence>
<keyword evidence="3 8" id="KW-1133">Transmembrane helix</keyword>
<dbReference type="Gene3D" id="1.20.1070.10">
    <property type="entry name" value="Rhodopsin 7-helix transmembrane proteins"/>
    <property type="match status" value="1"/>
</dbReference>
<dbReference type="EMBL" id="CALNXI010000010">
    <property type="protein sequence ID" value="CAH3014446.1"/>
    <property type="molecule type" value="Genomic_DNA"/>
</dbReference>
<gene>
    <name evidence="10" type="ORF">PEVE_00000185</name>
</gene>
<feature type="domain" description="G-protein coupled receptors family 1 profile" evidence="9">
    <location>
        <begin position="25"/>
        <end position="285"/>
    </location>
</feature>
<evidence type="ECO:0000256" key="8">
    <source>
        <dbReference type="SAM" id="Phobius"/>
    </source>
</evidence>
<evidence type="ECO:0000256" key="2">
    <source>
        <dbReference type="ARBA" id="ARBA00022692"/>
    </source>
</evidence>
<dbReference type="InterPro" id="IPR017452">
    <property type="entry name" value="GPCR_Rhodpsn_7TM"/>
</dbReference>
<name>A0ABN8LBW8_9CNID</name>
<accession>A0ABN8LBW8</accession>
<keyword evidence="6" id="KW-0675">Receptor</keyword>
<feature type="transmembrane region" description="Helical" evidence="8">
    <location>
        <begin position="45"/>
        <end position="71"/>
    </location>
</feature>
<dbReference type="PROSITE" id="PS50262">
    <property type="entry name" value="G_PROTEIN_RECEP_F1_2"/>
    <property type="match status" value="1"/>
</dbReference>
<evidence type="ECO:0000256" key="6">
    <source>
        <dbReference type="ARBA" id="ARBA00023170"/>
    </source>
</evidence>
<reference evidence="10 11" key="1">
    <citation type="submission" date="2022-05" db="EMBL/GenBank/DDBJ databases">
        <authorList>
            <consortium name="Genoscope - CEA"/>
            <person name="William W."/>
        </authorList>
    </citation>
    <scope>NUCLEOTIDE SEQUENCE [LARGE SCALE GENOMIC DNA]</scope>
</reference>
<dbReference type="Proteomes" id="UP001159427">
    <property type="component" value="Unassembled WGS sequence"/>
</dbReference>
<keyword evidence="7" id="KW-0807">Transducer</keyword>
<keyword evidence="2 8" id="KW-0812">Transmembrane</keyword>
<dbReference type="SUPFAM" id="SSF81321">
    <property type="entry name" value="Family A G protein-coupled receptor-like"/>
    <property type="match status" value="1"/>
</dbReference>
<comment type="subcellular location">
    <subcellularLocation>
        <location evidence="1">Membrane</location>
        <topology evidence="1">Multi-pass membrane protein</topology>
    </subcellularLocation>
</comment>
<keyword evidence="4" id="KW-0297">G-protein coupled receptor</keyword>
<feature type="transmembrane region" description="Helical" evidence="8">
    <location>
        <begin position="264"/>
        <end position="288"/>
    </location>
</feature>
<evidence type="ECO:0000313" key="10">
    <source>
        <dbReference type="EMBL" id="CAH3014446.1"/>
    </source>
</evidence>